<dbReference type="AlphaFoldDB" id="A0A242MTE4"/>
<sequence length="60" mass="6708">MSKILEAAAVQIAPVLRSFEKSWSWASRPFSSRFLADLQEEAHDGFARALQSSGRARARD</sequence>
<dbReference type="EMBL" id="NBTZ01000060">
    <property type="protein sequence ID" value="OTP74600.1"/>
    <property type="molecule type" value="Genomic_DNA"/>
</dbReference>
<comment type="caution">
    <text evidence="1">The sequence shown here is derived from an EMBL/GenBank/DDBJ whole genome shotgun (WGS) entry which is preliminary data.</text>
</comment>
<name>A0A242MTE4_CABSO</name>
<organism evidence="1 2">
    <name type="scientific">Caballeronia sordidicola</name>
    <name type="common">Burkholderia sordidicola</name>
    <dbReference type="NCBI Taxonomy" id="196367"/>
    <lineage>
        <taxon>Bacteria</taxon>
        <taxon>Pseudomonadati</taxon>
        <taxon>Pseudomonadota</taxon>
        <taxon>Betaproteobacteria</taxon>
        <taxon>Burkholderiales</taxon>
        <taxon>Burkholderiaceae</taxon>
        <taxon>Caballeronia</taxon>
    </lineage>
</organism>
<evidence type="ECO:0000313" key="1">
    <source>
        <dbReference type="EMBL" id="OTP74600.1"/>
    </source>
</evidence>
<dbReference type="Proteomes" id="UP000195221">
    <property type="component" value="Unassembled WGS sequence"/>
</dbReference>
<protein>
    <submittedName>
        <fullName evidence="1">Uncharacterized protein</fullName>
    </submittedName>
</protein>
<evidence type="ECO:0000313" key="2">
    <source>
        <dbReference type="Proteomes" id="UP000195221"/>
    </source>
</evidence>
<proteinExistence type="predicted"/>
<accession>A0A242MTE4</accession>
<reference evidence="1 2" key="1">
    <citation type="submission" date="2017-03" db="EMBL/GenBank/DDBJ databases">
        <title>Genome analysis of strain PAMC 26577.</title>
        <authorList>
            <person name="Oh H.-M."/>
            <person name="Yang J.-A."/>
        </authorList>
    </citation>
    <scope>NUCLEOTIDE SEQUENCE [LARGE SCALE GENOMIC DNA]</scope>
    <source>
        <strain evidence="1 2">PAMC 26577</strain>
    </source>
</reference>
<gene>
    <name evidence="1" type="ORF">PAMC26577_14985</name>
</gene>